<dbReference type="Pfam" id="PF13386">
    <property type="entry name" value="DsbD_2"/>
    <property type="match status" value="1"/>
</dbReference>
<organism evidence="3 4">
    <name type="scientific">Acanthopleuribacter pedis</name>
    <dbReference type="NCBI Taxonomy" id="442870"/>
    <lineage>
        <taxon>Bacteria</taxon>
        <taxon>Pseudomonadati</taxon>
        <taxon>Acidobacteriota</taxon>
        <taxon>Holophagae</taxon>
        <taxon>Acanthopleuribacterales</taxon>
        <taxon>Acanthopleuribacteraceae</taxon>
        <taxon>Acanthopleuribacter</taxon>
    </lineage>
</organism>
<reference evidence="3" key="1">
    <citation type="submission" date="2021-03" db="EMBL/GenBank/DDBJ databases">
        <authorList>
            <person name="Wang G."/>
        </authorList>
    </citation>
    <scope>NUCLEOTIDE SEQUENCE</scope>
    <source>
        <strain evidence="3">KCTC 12899</strain>
    </source>
</reference>
<keyword evidence="4" id="KW-1185">Reference proteome</keyword>
<sequence>MTLSALFLITLASFIGSFHCFLMCGPFAGYYAVGSRGVSLSGVAFYQVGRLISYSALGLAAGLLGKGFLYVGQTMLFQRFLMIATGVAMIGLGIWQLVRPGATPFRGLMRHVARLKQPLVALPKGPLLGLLLGLLSTLLPCGYLYSFVFAAAATGTPLGAVSVMVAFWLGTVPAMMTVALGTDLAARRFLGRASRLTPVFLIVVGLLAVLGKWLTFPELGATEGPLCFTP</sequence>
<dbReference type="Proteomes" id="UP000664417">
    <property type="component" value="Unassembled WGS sequence"/>
</dbReference>
<proteinExistence type="predicted"/>
<dbReference type="InterPro" id="IPR039447">
    <property type="entry name" value="UreH-like_TM_dom"/>
</dbReference>
<protein>
    <submittedName>
        <fullName evidence="3">Sulfite exporter TauE/SafE family protein</fullName>
    </submittedName>
</protein>
<keyword evidence="1" id="KW-0472">Membrane</keyword>
<evidence type="ECO:0000259" key="2">
    <source>
        <dbReference type="Pfam" id="PF13386"/>
    </source>
</evidence>
<keyword evidence="1" id="KW-0812">Transmembrane</keyword>
<feature type="domain" description="Urease accessory protein UreH-like transmembrane" evidence="2">
    <location>
        <begin position="10"/>
        <end position="206"/>
    </location>
</feature>
<evidence type="ECO:0000313" key="4">
    <source>
        <dbReference type="Proteomes" id="UP000664417"/>
    </source>
</evidence>
<feature type="transmembrane region" description="Helical" evidence="1">
    <location>
        <begin position="51"/>
        <end position="71"/>
    </location>
</feature>
<dbReference type="EMBL" id="JAFREP010000004">
    <property type="protein sequence ID" value="MBO1317905.1"/>
    <property type="molecule type" value="Genomic_DNA"/>
</dbReference>
<dbReference type="RefSeq" id="WP_207857408.1">
    <property type="nucleotide sequence ID" value="NZ_JAFREP010000004.1"/>
</dbReference>
<dbReference type="PANTHER" id="PTHR42208">
    <property type="entry name" value="HEAVY METAL TRANSPORTER-RELATED"/>
    <property type="match status" value="1"/>
</dbReference>
<gene>
    <name evidence="3" type="ORF">J3U88_05480</name>
</gene>
<feature type="transmembrane region" description="Helical" evidence="1">
    <location>
        <begin position="165"/>
        <end position="186"/>
    </location>
</feature>
<evidence type="ECO:0000256" key="1">
    <source>
        <dbReference type="SAM" id="Phobius"/>
    </source>
</evidence>
<feature type="transmembrane region" description="Helical" evidence="1">
    <location>
        <begin position="198"/>
        <end position="216"/>
    </location>
</feature>
<keyword evidence="1" id="KW-1133">Transmembrane helix</keyword>
<accession>A0A8J7QG54</accession>
<evidence type="ECO:0000313" key="3">
    <source>
        <dbReference type="EMBL" id="MBO1317905.1"/>
    </source>
</evidence>
<dbReference type="PANTHER" id="PTHR42208:SF1">
    <property type="entry name" value="HEAVY METAL TRANSPORTER"/>
    <property type="match status" value="1"/>
</dbReference>
<feature type="transmembrane region" description="Helical" evidence="1">
    <location>
        <begin position="119"/>
        <end position="145"/>
    </location>
</feature>
<feature type="transmembrane region" description="Helical" evidence="1">
    <location>
        <begin position="77"/>
        <end position="98"/>
    </location>
</feature>
<name>A0A8J7QG54_9BACT</name>
<feature type="transmembrane region" description="Helical" evidence="1">
    <location>
        <begin position="6"/>
        <end position="31"/>
    </location>
</feature>
<comment type="caution">
    <text evidence="3">The sequence shown here is derived from an EMBL/GenBank/DDBJ whole genome shotgun (WGS) entry which is preliminary data.</text>
</comment>
<dbReference type="AlphaFoldDB" id="A0A8J7QG54"/>